<evidence type="ECO:0000313" key="10">
    <source>
        <dbReference type="Proteomes" id="UP000813461"/>
    </source>
</evidence>
<sequence>MLLSVFLVAYLIRLANAIQNPIIPGFNPDPAILRLGDEYFIATSSFEFYPGFPIYRSTDLQNWELFSHALTRPSQIQLYGTAASAGVWAPSLSYINGKVHIVCTTRWTYDPIAKVWPRAAWLSSTDMKEWSDPVWADPWGIDPSLYQDPKTNKTYLNIMAPNNNAQRIWGISQCEVNIESGRCVGPYRSLWNGTLPSNSSARPEGPKMFYREPYHYLLIAEGGTDDLHRATIARSNSPEGPWDPAPNNPLIYNGAYGSNNLTVQSTGHADLVEATDGKWYASFLARRKVNGSAPLGRESFLTTVDWKDGWPLFNNGDPILLTGPTDENATASQLPPPPFIDQFDGSSLHPEWYRLRTPYTETFRIDKTRNGSQSGGLTLIPNVFSLSDRDQPAALLRKQKSLNMTFSAHIKPITQGLRYRQSVGVSAYLSELQHQDLGVRRCANATGLCVYATLMRNSTVTSTEVPLNRTSIQGLSFHIRATPTEYFFGFAVVSLKGTSATSPEVEWVTSIEASWLTFPPTGWAFFTGTSFAVFASGNGEPWPFDAEDVGFTKVEEVYGQDYYENYQS</sequence>
<name>A0A8K0QXQ0_9PLEO</name>
<proteinExistence type="inferred from homology"/>
<evidence type="ECO:0000256" key="2">
    <source>
        <dbReference type="ARBA" id="ARBA00022801"/>
    </source>
</evidence>
<feature type="signal peptide" evidence="7">
    <location>
        <begin position="1"/>
        <end position="17"/>
    </location>
</feature>
<evidence type="ECO:0000256" key="1">
    <source>
        <dbReference type="ARBA" id="ARBA00009865"/>
    </source>
</evidence>
<dbReference type="CDD" id="cd18617">
    <property type="entry name" value="GH43_XynB-like"/>
    <property type="match status" value="1"/>
</dbReference>
<protein>
    <submittedName>
        <fullName evidence="9">Glycosyl hydrolase</fullName>
    </submittedName>
</protein>
<evidence type="ECO:0000256" key="6">
    <source>
        <dbReference type="RuleBase" id="RU361187"/>
    </source>
</evidence>
<evidence type="ECO:0000259" key="8">
    <source>
        <dbReference type="Pfam" id="PF17851"/>
    </source>
</evidence>
<dbReference type="EMBL" id="JAGMVJ010000021">
    <property type="protein sequence ID" value="KAH7074181.1"/>
    <property type="molecule type" value="Genomic_DNA"/>
</dbReference>
<evidence type="ECO:0000256" key="7">
    <source>
        <dbReference type="SAM" id="SignalP"/>
    </source>
</evidence>
<dbReference type="Proteomes" id="UP000813461">
    <property type="component" value="Unassembled WGS sequence"/>
</dbReference>
<dbReference type="InterPro" id="IPR023296">
    <property type="entry name" value="Glyco_hydro_beta-prop_sf"/>
</dbReference>
<evidence type="ECO:0000256" key="5">
    <source>
        <dbReference type="PIRSR" id="PIRSR606710-2"/>
    </source>
</evidence>
<reference evidence="9" key="1">
    <citation type="journal article" date="2021" name="Nat. Commun.">
        <title>Genetic determinants of endophytism in the Arabidopsis root mycobiome.</title>
        <authorList>
            <person name="Mesny F."/>
            <person name="Miyauchi S."/>
            <person name="Thiergart T."/>
            <person name="Pickel B."/>
            <person name="Atanasova L."/>
            <person name="Karlsson M."/>
            <person name="Huettel B."/>
            <person name="Barry K.W."/>
            <person name="Haridas S."/>
            <person name="Chen C."/>
            <person name="Bauer D."/>
            <person name="Andreopoulos W."/>
            <person name="Pangilinan J."/>
            <person name="LaButti K."/>
            <person name="Riley R."/>
            <person name="Lipzen A."/>
            <person name="Clum A."/>
            <person name="Drula E."/>
            <person name="Henrissat B."/>
            <person name="Kohler A."/>
            <person name="Grigoriev I.V."/>
            <person name="Martin F.M."/>
            <person name="Hacquard S."/>
        </authorList>
    </citation>
    <scope>NUCLEOTIDE SEQUENCE</scope>
    <source>
        <strain evidence="9">MPI-SDFR-AT-0120</strain>
    </source>
</reference>
<keyword evidence="7" id="KW-0732">Signal</keyword>
<dbReference type="InterPro" id="IPR013320">
    <property type="entry name" value="ConA-like_dom_sf"/>
</dbReference>
<keyword evidence="3 6" id="KW-0326">Glycosidase</keyword>
<comment type="caution">
    <text evidence="9">The sequence shown here is derived from an EMBL/GenBank/DDBJ whole genome shotgun (WGS) entry which is preliminary data.</text>
</comment>
<dbReference type="SUPFAM" id="SSF75005">
    <property type="entry name" value="Arabinanase/levansucrase/invertase"/>
    <property type="match status" value="1"/>
</dbReference>
<accession>A0A8K0QXQ0</accession>
<feature type="active site" description="Proton acceptor" evidence="4">
    <location>
        <position position="29"/>
    </location>
</feature>
<dbReference type="InterPro" id="IPR041542">
    <property type="entry name" value="GH43_C2"/>
</dbReference>
<gene>
    <name evidence="9" type="ORF">FB567DRAFT_632923</name>
</gene>
<dbReference type="SUPFAM" id="SSF49899">
    <property type="entry name" value="Concanavalin A-like lectins/glucanases"/>
    <property type="match status" value="1"/>
</dbReference>
<evidence type="ECO:0000313" key="9">
    <source>
        <dbReference type="EMBL" id="KAH7074181.1"/>
    </source>
</evidence>
<organism evidence="9 10">
    <name type="scientific">Paraphoma chrysanthemicola</name>
    <dbReference type="NCBI Taxonomy" id="798071"/>
    <lineage>
        <taxon>Eukaryota</taxon>
        <taxon>Fungi</taxon>
        <taxon>Dikarya</taxon>
        <taxon>Ascomycota</taxon>
        <taxon>Pezizomycotina</taxon>
        <taxon>Dothideomycetes</taxon>
        <taxon>Pleosporomycetidae</taxon>
        <taxon>Pleosporales</taxon>
        <taxon>Pleosporineae</taxon>
        <taxon>Phaeosphaeriaceae</taxon>
        <taxon>Paraphoma</taxon>
    </lineage>
</organism>
<dbReference type="GO" id="GO:0004553">
    <property type="term" value="F:hydrolase activity, hydrolyzing O-glycosyl compounds"/>
    <property type="evidence" value="ECO:0007669"/>
    <property type="project" value="InterPro"/>
</dbReference>
<feature type="domain" description="Beta-xylosidase C-terminal Concanavalin A-like" evidence="8">
    <location>
        <begin position="341"/>
        <end position="540"/>
    </location>
</feature>
<dbReference type="InterPro" id="IPR051795">
    <property type="entry name" value="Glycosyl_Hydrlase_43"/>
</dbReference>
<dbReference type="Gene3D" id="2.60.120.200">
    <property type="match status" value="1"/>
</dbReference>
<dbReference type="PANTHER" id="PTHR42812:SF16">
    <property type="entry name" value="HYDROLASE, PUTATIVE (AFU_ORTHOLOGUE AFUA_7G06110)-RELATED"/>
    <property type="match status" value="1"/>
</dbReference>
<keyword evidence="2 6" id="KW-0378">Hydrolase</keyword>
<keyword evidence="10" id="KW-1185">Reference proteome</keyword>
<dbReference type="InterPro" id="IPR006710">
    <property type="entry name" value="Glyco_hydro_43"/>
</dbReference>
<dbReference type="Gene3D" id="2.115.10.20">
    <property type="entry name" value="Glycosyl hydrolase domain, family 43"/>
    <property type="match status" value="1"/>
</dbReference>
<feature type="site" description="Important for catalytic activity, responsible for pKa modulation of the active site Glu and correct orientation of both the proton donor and substrate" evidence="5">
    <location>
        <position position="142"/>
    </location>
</feature>
<dbReference type="GO" id="GO:0005975">
    <property type="term" value="P:carbohydrate metabolic process"/>
    <property type="evidence" value="ECO:0007669"/>
    <property type="project" value="InterPro"/>
</dbReference>
<comment type="similarity">
    <text evidence="1 6">Belongs to the glycosyl hydrolase 43 family.</text>
</comment>
<evidence type="ECO:0000256" key="3">
    <source>
        <dbReference type="ARBA" id="ARBA00023295"/>
    </source>
</evidence>
<dbReference type="Pfam" id="PF17851">
    <property type="entry name" value="GH43_C2"/>
    <property type="match status" value="1"/>
</dbReference>
<evidence type="ECO:0000256" key="4">
    <source>
        <dbReference type="PIRSR" id="PIRSR606710-1"/>
    </source>
</evidence>
<dbReference type="Pfam" id="PF04616">
    <property type="entry name" value="Glyco_hydro_43"/>
    <property type="match status" value="1"/>
</dbReference>
<dbReference type="AlphaFoldDB" id="A0A8K0QXQ0"/>
<dbReference type="OrthoDB" id="2139957at2759"/>
<feature type="active site" description="Proton donor" evidence="4">
    <location>
        <position position="204"/>
    </location>
</feature>
<dbReference type="PANTHER" id="PTHR42812">
    <property type="entry name" value="BETA-XYLOSIDASE"/>
    <property type="match status" value="1"/>
</dbReference>
<feature type="chain" id="PRO_5035456565" evidence="7">
    <location>
        <begin position="18"/>
        <end position="568"/>
    </location>
</feature>